<dbReference type="AlphaFoldDB" id="A0AA42BY84"/>
<keyword evidence="2" id="KW-1133">Transmembrane helix</keyword>
<proteinExistence type="predicted"/>
<feature type="compositionally biased region" description="Pro residues" evidence="1">
    <location>
        <begin position="46"/>
        <end position="61"/>
    </location>
</feature>
<evidence type="ECO:0000313" key="5">
    <source>
        <dbReference type="Proteomes" id="UP000192319"/>
    </source>
</evidence>
<evidence type="ECO:0000256" key="2">
    <source>
        <dbReference type="SAM" id="Phobius"/>
    </source>
</evidence>
<dbReference type="Pfam" id="PF11209">
    <property type="entry name" value="LmeA"/>
    <property type="match status" value="1"/>
</dbReference>
<keyword evidence="2" id="KW-0812">Transmembrane</keyword>
<protein>
    <submittedName>
        <fullName evidence="3">DUF2993 domain-containing protein</fullName>
    </submittedName>
</protein>
<dbReference type="RefSeq" id="WP_211284591.1">
    <property type="nucleotide sequence ID" value="NZ_JACKVH010000012.1"/>
</dbReference>
<dbReference type="EMBL" id="MVHD01000001">
    <property type="protein sequence ID" value="OQZ93950.1"/>
    <property type="molecule type" value="Genomic_DNA"/>
</dbReference>
<dbReference type="InterPro" id="IPR021373">
    <property type="entry name" value="DUF2993"/>
</dbReference>
<keyword evidence="5" id="KW-1185">Reference proteome</keyword>
<reference evidence="3" key="2">
    <citation type="submission" date="2020-07" db="EMBL/GenBank/DDBJ databases">
        <authorList>
            <person name="Pettersson B.M.F."/>
            <person name="Behra P.R.K."/>
            <person name="Ramesh M."/>
            <person name="Das S."/>
            <person name="Dasgupta S."/>
            <person name="Kirsebom L.A."/>
        </authorList>
    </citation>
    <scope>NUCLEOTIDE SEQUENCE</scope>
    <source>
        <strain evidence="3">CCUG 55640</strain>
    </source>
</reference>
<evidence type="ECO:0000313" key="6">
    <source>
        <dbReference type="Proteomes" id="UP001141650"/>
    </source>
</evidence>
<dbReference type="EMBL" id="JACKVH010000012">
    <property type="protein sequence ID" value="MCV7378593.1"/>
    <property type="molecule type" value="Genomic_DNA"/>
</dbReference>
<dbReference type="Proteomes" id="UP000192319">
    <property type="component" value="Unassembled WGS sequence"/>
</dbReference>
<reference evidence="4 5" key="1">
    <citation type="submission" date="2017-02" db="EMBL/GenBank/DDBJ databases">
        <title>The new phylogeny of genus Mycobacterium.</title>
        <authorList>
            <person name="Tortoli E."/>
            <person name="Trovato A."/>
            <person name="Cirillo D.M."/>
        </authorList>
    </citation>
    <scope>NUCLEOTIDE SEQUENCE [LARGE SCALE GENOMIC DNA]</scope>
    <source>
        <strain evidence="4 5">DSM 45230</strain>
    </source>
</reference>
<evidence type="ECO:0000256" key="1">
    <source>
        <dbReference type="SAM" id="MobiDB-lite"/>
    </source>
</evidence>
<feature type="region of interest" description="Disordered" evidence="1">
    <location>
        <begin position="1"/>
        <end position="119"/>
    </location>
</feature>
<name>A0AA42BY84_9MYCO</name>
<comment type="caution">
    <text evidence="3">The sequence shown here is derived from an EMBL/GenBank/DDBJ whole genome shotgun (WGS) entry which is preliminary data.</text>
</comment>
<sequence length="368" mass="38790">MTNPPGPQGPPNEGPSTWARPGNQGPFGQPPTQRPTERISTGGPGHVPPPPGPGQAPPPTAPVQQPGQQPGPPPGQQAERTEQLGAPNAGVRPGYPPSSTPPTGATERLGAPKEEPAPVKRKRRFLRDPLSILLVCIIVFALIIAGLIGAELYVRHVADSKVAEAVACEVKDQATASFGVTPLMLWQQMTKHYTNISVQTAGNQIRDAKGMKLSLNIRDVRLQSTANSKGTIGSLDATITWSSDGIKESVQNAIPVLGPFVTNSVTAHPADGTIELKGMLDNITAKPVVSGKGLELQIVSFNALGFTMPKESVQSTLNDYTSNLTKNYPLGIHADSVQVTDTGVTSHFSTQNATIPNDKTNNPCFANL</sequence>
<dbReference type="Proteomes" id="UP001141650">
    <property type="component" value="Unassembled WGS sequence"/>
</dbReference>
<keyword evidence="2" id="KW-0472">Membrane</keyword>
<feature type="transmembrane region" description="Helical" evidence="2">
    <location>
        <begin position="130"/>
        <end position="154"/>
    </location>
</feature>
<reference evidence="3" key="3">
    <citation type="journal article" date="2022" name="BMC Genomics">
        <title>Comparative genome analysis of mycobacteria focusing on tRNA and non-coding RNA.</title>
        <authorList>
            <person name="Behra P.R.K."/>
            <person name="Pettersson B.M.F."/>
            <person name="Ramesh M."/>
            <person name="Das S."/>
            <person name="Dasgupta S."/>
            <person name="Kirsebom L.A."/>
        </authorList>
    </citation>
    <scope>NUCLEOTIDE SEQUENCE</scope>
    <source>
        <strain evidence="3">CCUG 55640</strain>
    </source>
</reference>
<organism evidence="3 6">
    <name type="scientific">Mycobacterium alsense</name>
    <dbReference type="NCBI Taxonomy" id="324058"/>
    <lineage>
        <taxon>Bacteria</taxon>
        <taxon>Bacillati</taxon>
        <taxon>Actinomycetota</taxon>
        <taxon>Actinomycetes</taxon>
        <taxon>Mycobacteriales</taxon>
        <taxon>Mycobacteriaceae</taxon>
        <taxon>Mycobacterium</taxon>
    </lineage>
</organism>
<gene>
    <name evidence="4" type="ORF">BST11_01250</name>
    <name evidence="3" type="ORF">H7K38_07975</name>
</gene>
<feature type="compositionally biased region" description="Pro residues" evidence="1">
    <location>
        <begin position="1"/>
        <end position="13"/>
    </location>
</feature>
<evidence type="ECO:0000313" key="3">
    <source>
        <dbReference type="EMBL" id="MCV7378593.1"/>
    </source>
</evidence>
<accession>A0AA42BY84</accession>
<evidence type="ECO:0000313" key="4">
    <source>
        <dbReference type="EMBL" id="OQZ93950.1"/>
    </source>
</evidence>